<name>A0A821A5E1_9BILA</name>
<reference evidence="1" key="1">
    <citation type="submission" date="2021-02" db="EMBL/GenBank/DDBJ databases">
        <authorList>
            <person name="Nowell W R."/>
        </authorList>
    </citation>
    <scope>NUCLEOTIDE SEQUENCE</scope>
</reference>
<evidence type="ECO:0000313" key="1">
    <source>
        <dbReference type="EMBL" id="CAF4567468.1"/>
    </source>
</evidence>
<dbReference type="EMBL" id="CAJOBG010064564">
    <property type="protein sequence ID" value="CAF4567468.1"/>
    <property type="molecule type" value="Genomic_DNA"/>
</dbReference>
<dbReference type="Gene3D" id="1.25.40.10">
    <property type="entry name" value="Tetratricopeptide repeat domain"/>
    <property type="match status" value="1"/>
</dbReference>
<organism evidence="1 2">
    <name type="scientific">Rotaria magnacalcarata</name>
    <dbReference type="NCBI Taxonomy" id="392030"/>
    <lineage>
        <taxon>Eukaryota</taxon>
        <taxon>Metazoa</taxon>
        <taxon>Spiralia</taxon>
        <taxon>Gnathifera</taxon>
        <taxon>Rotifera</taxon>
        <taxon>Eurotatoria</taxon>
        <taxon>Bdelloidea</taxon>
        <taxon>Philodinida</taxon>
        <taxon>Philodinidae</taxon>
        <taxon>Rotaria</taxon>
    </lineage>
</organism>
<dbReference type="GO" id="GO:0009451">
    <property type="term" value="P:RNA modification"/>
    <property type="evidence" value="ECO:0007669"/>
    <property type="project" value="InterPro"/>
</dbReference>
<dbReference type="AlphaFoldDB" id="A0A821A5E1"/>
<dbReference type="GO" id="GO:0003723">
    <property type="term" value="F:RNA binding"/>
    <property type="evidence" value="ECO:0007669"/>
    <property type="project" value="InterPro"/>
</dbReference>
<keyword evidence="2" id="KW-1185">Reference proteome</keyword>
<evidence type="ECO:0008006" key="3">
    <source>
        <dbReference type="Google" id="ProtNLM"/>
    </source>
</evidence>
<dbReference type="InterPro" id="IPR002885">
    <property type="entry name" value="PPR_rpt"/>
</dbReference>
<comment type="caution">
    <text evidence="1">The sequence shown here is derived from an EMBL/GenBank/DDBJ whole genome shotgun (WGS) entry which is preliminary data.</text>
</comment>
<dbReference type="InterPro" id="IPR011990">
    <property type="entry name" value="TPR-like_helical_dom_sf"/>
</dbReference>
<dbReference type="PANTHER" id="PTHR24015:SF1063">
    <property type="entry name" value="OS12G0156900 PROTEIN"/>
    <property type="match status" value="1"/>
</dbReference>
<sequence length="102" mass="11384">MMKGYLDNNLPEKAIDLFNEIENPDDINVTLLFNACAQLKTKEALDLVKKMSSRIPKSFFSSPHLLTSLLDALMKCGDVAHAESLFSSEKENDLPSYGAMMK</sequence>
<gene>
    <name evidence="1" type="ORF">OVN521_LOCUS43906</name>
</gene>
<protein>
    <recommendedName>
        <fullName evidence="3">Pentatricopeptide repeat-containing protein</fullName>
    </recommendedName>
</protein>
<dbReference type="Pfam" id="PF01535">
    <property type="entry name" value="PPR"/>
    <property type="match status" value="2"/>
</dbReference>
<dbReference type="Proteomes" id="UP000663866">
    <property type="component" value="Unassembled WGS sequence"/>
</dbReference>
<proteinExistence type="predicted"/>
<dbReference type="PANTHER" id="PTHR24015">
    <property type="entry name" value="OS07G0578800 PROTEIN-RELATED"/>
    <property type="match status" value="1"/>
</dbReference>
<evidence type="ECO:0000313" key="2">
    <source>
        <dbReference type="Proteomes" id="UP000663866"/>
    </source>
</evidence>
<feature type="non-terminal residue" evidence="1">
    <location>
        <position position="1"/>
    </location>
</feature>
<accession>A0A821A5E1</accession>
<dbReference type="InterPro" id="IPR046960">
    <property type="entry name" value="PPR_At4g14850-like_plant"/>
</dbReference>